<dbReference type="InterPro" id="IPR012337">
    <property type="entry name" value="RNaseH-like_sf"/>
</dbReference>
<dbReference type="GO" id="GO:0003677">
    <property type="term" value="F:DNA binding"/>
    <property type="evidence" value="ECO:0007669"/>
    <property type="project" value="InterPro"/>
</dbReference>
<dbReference type="GO" id="GO:0004803">
    <property type="term" value="F:transposase activity"/>
    <property type="evidence" value="ECO:0007669"/>
    <property type="project" value="InterPro"/>
</dbReference>
<dbReference type="HOGENOM" id="CLU_1842108_0_0_9"/>
<evidence type="ECO:0000256" key="1">
    <source>
        <dbReference type="SAM" id="Coils"/>
    </source>
</evidence>
<reference evidence="3 4" key="1">
    <citation type="journal article" date="2014" name="Genome Announc.">
        <title>Draft genome sequences of the altered schaedler flora, a defined bacterial community from gnotobiotic mice.</title>
        <authorList>
            <person name="Wannemuehler M.J."/>
            <person name="Overstreet A.M."/>
            <person name="Ward D.V."/>
            <person name="Phillips G.J."/>
        </authorList>
    </citation>
    <scope>NUCLEOTIDE SEQUENCE [LARGE SCALE GENOMIC DNA]</scope>
    <source>
        <strain evidence="3 4">ASF492</strain>
    </source>
</reference>
<accession>N1ZST2</accession>
<dbReference type="PATRIC" id="fig|1235802.3.peg.5483"/>
<dbReference type="EMBL" id="AQFT01000150">
    <property type="protein sequence ID" value="EMZ20107.1"/>
    <property type="molecule type" value="Genomic_DNA"/>
</dbReference>
<dbReference type="SUPFAM" id="SSF53098">
    <property type="entry name" value="Ribonuclease H-like"/>
    <property type="match status" value="1"/>
</dbReference>
<keyword evidence="1" id="KW-0175">Coiled coil</keyword>
<protein>
    <recommendedName>
        <fullName evidence="2">Transposase IS4-like domain-containing protein</fullName>
    </recommendedName>
</protein>
<keyword evidence="4" id="KW-1185">Reference proteome</keyword>
<proteinExistence type="predicted"/>
<evidence type="ECO:0000313" key="3">
    <source>
        <dbReference type="EMBL" id="EMZ20107.1"/>
    </source>
</evidence>
<dbReference type="AlphaFoldDB" id="N1ZST2"/>
<sequence>MPCALFYLPKTCKVVLYNKQGEKILLSDWLKTIGTKAEEITIYIRDSNKKLIPLRICAAKKTKEEIAVEEKRLKRLESKKQTAYSEDTKFTHQFMFVITSLPASVCAEKVLEFYRLRWQVELVFKRYKSLLGLGNILLP</sequence>
<comment type="caution">
    <text evidence="3">The sequence shown here is derived from an EMBL/GenBank/DDBJ whole genome shotgun (WGS) entry which is preliminary data.</text>
</comment>
<feature type="coiled-coil region" evidence="1">
    <location>
        <begin position="59"/>
        <end position="86"/>
    </location>
</feature>
<evidence type="ECO:0000259" key="2">
    <source>
        <dbReference type="Pfam" id="PF01609"/>
    </source>
</evidence>
<dbReference type="GO" id="GO:0006313">
    <property type="term" value="P:DNA transposition"/>
    <property type="evidence" value="ECO:0007669"/>
    <property type="project" value="InterPro"/>
</dbReference>
<gene>
    <name evidence="3" type="ORF">C823_05193</name>
</gene>
<dbReference type="Proteomes" id="UP000012589">
    <property type="component" value="Unassembled WGS sequence"/>
</dbReference>
<dbReference type="Pfam" id="PF01609">
    <property type="entry name" value="DDE_Tnp_1"/>
    <property type="match status" value="1"/>
</dbReference>
<dbReference type="InterPro" id="IPR002559">
    <property type="entry name" value="Transposase_11"/>
</dbReference>
<name>N1ZST2_9FIRM</name>
<feature type="domain" description="Transposase IS4-like" evidence="2">
    <location>
        <begin position="56"/>
        <end position="134"/>
    </location>
</feature>
<dbReference type="eggNOG" id="COG3385">
    <property type="taxonomic scope" value="Bacteria"/>
</dbReference>
<organism evidence="3 4">
    <name type="scientific">Eubacterium plexicaudatum ASF492</name>
    <dbReference type="NCBI Taxonomy" id="1235802"/>
    <lineage>
        <taxon>Bacteria</taxon>
        <taxon>Bacillati</taxon>
        <taxon>Bacillota</taxon>
        <taxon>Clostridia</taxon>
        <taxon>Eubacteriales</taxon>
        <taxon>Eubacteriaceae</taxon>
        <taxon>Eubacterium</taxon>
    </lineage>
</organism>
<evidence type="ECO:0000313" key="4">
    <source>
        <dbReference type="Proteomes" id="UP000012589"/>
    </source>
</evidence>